<organism evidence="2 3">
    <name type="scientific">Hyaloperonospora arabidopsidis (strain Emoy2)</name>
    <name type="common">Downy mildew agent</name>
    <name type="synonym">Peronospora arabidopsidis</name>
    <dbReference type="NCBI Taxonomy" id="559515"/>
    <lineage>
        <taxon>Eukaryota</taxon>
        <taxon>Sar</taxon>
        <taxon>Stramenopiles</taxon>
        <taxon>Oomycota</taxon>
        <taxon>Peronosporomycetes</taxon>
        <taxon>Peronosporales</taxon>
        <taxon>Peronosporaceae</taxon>
        <taxon>Hyaloperonospora</taxon>
    </lineage>
</organism>
<feature type="chain" id="PRO_5004049091" description="RxLR effector candidate protein" evidence="1">
    <location>
        <begin position="21"/>
        <end position="59"/>
    </location>
</feature>
<keyword evidence="1" id="KW-0732">Signal</keyword>
<accession>M4C205</accession>
<dbReference type="HOGENOM" id="CLU_2965760_0_0_1"/>
<evidence type="ECO:0000313" key="2">
    <source>
        <dbReference type="EnsemblProtists" id="HpaP813120"/>
    </source>
</evidence>
<reference evidence="3" key="1">
    <citation type="journal article" date="2010" name="Science">
        <title>Signatures of adaptation to obligate biotrophy in the Hyaloperonospora arabidopsidis genome.</title>
        <authorList>
            <person name="Baxter L."/>
            <person name="Tripathy S."/>
            <person name="Ishaque N."/>
            <person name="Boot N."/>
            <person name="Cabral A."/>
            <person name="Kemen E."/>
            <person name="Thines M."/>
            <person name="Ah-Fong A."/>
            <person name="Anderson R."/>
            <person name="Badejoko W."/>
            <person name="Bittner-Eddy P."/>
            <person name="Boore J.L."/>
            <person name="Chibucos M.C."/>
            <person name="Coates M."/>
            <person name="Dehal P."/>
            <person name="Delehaunty K."/>
            <person name="Dong S."/>
            <person name="Downton P."/>
            <person name="Dumas B."/>
            <person name="Fabro G."/>
            <person name="Fronick C."/>
            <person name="Fuerstenberg S.I."/>
            <person name="Fulton L."/>
            <person name="Gaulin E."/>
            <person name="Govers F."/>
            <person name="Hughes L."/>
            <person name="Humphray S."/>
            <person name="Jiang R.H."/>
            <person name="Judelson H."/>
            <person name="Kamoun S."/>
            <person name="Kyung K."/>
            <person name="Meijer H."/>
            <person name="Minx P."/>
            <person name="Morris P."/>
            <person name="Nelson J."/>
            <person name="Phuntumart V."/>
            <person name="Qutob D."/>
            <person name="Rehmany A."/>
            <person name="Rougon-Cardoso A."/>
            <person name="Ryden P."/>
            <person name="Torto-Alalibo T."/>
            <person name="Studholme D."/>
            <person name="Wang Y."/>
            <person name="Win J."/>
            <person name="Wood J."/>
            <person name="Clifton S.W."/>
            <person name="Rogers J."/>
            <person name="Van den Ackerveken G."/>
            <person name="Jones J.D."/>
            <person name="McDowell J.M."/>
            <person name="Beynon J."/>
            <person name="Tyler B.M."/>
        </authorList>
    </citation>
    <scope>NUCLEOTIDE SEQUENCE [LARGE SCALE GENOMIC DNA]</scope>
    <source>
        <strain evidence="3">Emoy2</strain>
    </source>
</reference>
<evidence type="ECO:0000256" key="1">
    <source>
        <dbReference type="SAM" id="SignalP"/>
    </source>
</evidence>
<dbReference type="Proteomes" id="UP000011713">
    <property type="component" value="Unassembled WGS sequence"/>
</dbReference>
<keyword evidence="3" id="KW-1185">Reference proteome</keyword>
<evidence type="ECO:0008006" key="4">
    <source>
        <dbReference type="Google" id="ProtNLM"/>
    </source>
</evidence>
<dbReference type="VEuPathDB" id="FungiDB:HpaG813120"/>
<protein>
    <recommendedName>
        <fullName evidence="4">RxLR effector candidate protein</fullName>
    </recommendedName>
</protein>
<feature type="signal peptide" evidence="1">
    <location>
        <begin position="1"/>
        <end position="20"/>
    </location>
</feature>
<proteinExistence type="predicted"/>
<dbReference type="EnsemblProtists" id="HpaT813120">
    <property type="protein sequence ID" value="HpaP813120"/>
    <property type="gene ID" value="HpaG813120"/>
</dbReference>
<sequence length="59" mass="6721">MGSAKFVLAVVAVWGVPVHYFDVPSANYLDFAEKFMGMSINSLRNSDMRSDRLLVFWSF</sequence>
<name>M4C205_HYAAE</name>
<reference evidence="2" key="2">
    <citation type="submission" date="2015-06" db="UniProtKB">
        <authorList>
            <consortium name="EnsemblProtists"/>
        </authorList>
    </citation>
    <scope>IDENTIFICATION</scope>
    <source>
        <strain evidence="2">Emoy2</strain>
    </source>
</reference>
<dbReference type="EMBL" id="JH598111">
    <property type="status" value="NOT_ANNOTATED_CDS"/>
    <property type="molecule type" value="Genomic_DNA"/>
</dbReference>
<dbReference type="InParanoid" id="M4C205"/>
<evidence type="ECO:0000313" key="3">
    <source>
        <dbReference type="Proteomes" id="UP000011713"/>
    </source>
</evidence>
<dbReference type="AlphaFoldDB" id="M4C205"/>